<dbReference type="SMART" id="SM00364">
    <property type="entry name" value="LRR_BAC"/>
    <property type="match status" value="7"/>
</dbReference>
<organism evidence="4 5">
    <name type="scientific">Flavobacterium supellecticarium</name>
    <dbReference type="NCBI Taxonomy" id="2565924"/>
    <lineage>
        <taxon>Bacteria</taxon>
        <taxon>Pseudomonadati</taxon>
        <taxon>Bacteroidota</taxon>
        <taxon>Flavobacteriia</taxon>
        <taxon>Flavobacteriales</taxon>
        <taxon>Flavobacteriaceae</taxon>
        <taxon>Flavobacterium</taxon>
    </lineage>
</organism>
<dbReference type="SUPFAM" id="SSF52058">
    <property type="entry name" value="L domain-like"/>
    <property type="match status" value="1"/>
</dbReference>
<evidence type="ECO:0000259" key="3">
    <source>
        <dbReference type="Pfam" id="PF23598"/>
    </source>
</evidence>
<dbReference type="Pfam" id="PF13855">
    <property type="entry name" value="LRR_8"/>
    <property type="match status" value="1"/>
</dbReference>
<dbReference type="PRINTS" id="PR00019">
    <property type="entry name" value="LEURICHRPT"/>
</dbReference>
<dbReference type="Pfam" id="PF23598">
    <property type="entry name" value="LRR_14"/>
    <property type="match status" value="1"/>
</dbReference>
<dbReference type="AlphaFoldDB" id="A0A4S4A0I4"/>
<feature type="domain" description="Disease resistance R13L4/SHOC-2-like LRR" evidence="3">
    <location>
        <begin position="108"/>
        <end position="206"/>
    </location>
</feature>
<dbReference type="SMART" id="SM00369">
    <property type="entry name" value="LRR_TYP"/>
    <property type="match status" value="6"/>
</dbReference>
<protein>
    <recommendedName>
        <fullName evidence="3">Disease resistance R13L4/SHOC-2-like LRR domain-containing protein</fullName>
    </recommendedName>
</protein>
<gene>
    <name evidence="4" type="ORF">E6C50_08645</name>
</gene>
<dbReference type="InterPro" id="IPR055414">
    <property type="entry name" value="LRR_R13L4/SHOC2-like"/>
</dbReference>
<proteinExistence type="predicted"/>
<dbReference type="EMBL" id="SSNZ01000002">
    <property type="protein sequence ID" value="THF51814.1"/>
    <property type="molecule type" value="Genomic_DNA"/>
</dbReference>
<accession>A0A4S4A0I4</accession>
<dbReference type="OrthoDB" id="1341668at2"/>
<evidence type="ECO:0000256" key="1">
    <source>
        <dbReference type="ARBA" id="ARBA00022614"/>
    </source>
</evidence>
<evidence type="ECO:0000313" key="5">
    <source>
        <dbReference type="Proteomes" id="UP000307507"/>
    </source>
</evidence>
<name>A0A4S4A0I4_9FLAO</name>
<dbReference type="InterPro" id="IPR003591">
    <property type="entry name" value="Leu-rich_rpt_typical-subtyp"/>
</dbReference>
<evidence type="ECO:0000313" key="4">
    <source>
        <dbReference type="EMBL" id="THF51814.1"/>
    </source>
</evidence>
<dbReference type="PROSITE" id="PS51450">
    <property type="entry name" value="LRR"/>
    <property type="match status" value="2"/>
</dbReference>
<dbReference type="InterPro" id="IPR001611">
    <property type="entry name" value="Leu-rich_rpt"/>
</dbReference>
<dbReference type="Proteomes" id="UP000307507">
    <property type="component" value="Unassembled WGS sequence"/>
</dbReference>
<keyword evidence="1" id="KW-0433">Leucine-rich repeat</keyword>
<dbReference type="InterPro" id="IPR032675">
    <property type="entry name" value="LRR_dom_sf"/>
</dbReference>
<sequence length="280" mass="31321">MANHDDMSIGDLLKKSPKKSIFSTIGQLFKKKPLTLEKALKNPLKHTALDLSHQNLKELPETIGQFKNLRQLYLDNNQLTSLPDAIGDLPQLDLLTLRNNQLTSLPNTIGNLSTLTYIDLKSNQLTSLPDAIGKLTRLTNIDLDNNQLKTLPDSICSVTRVRSFNAANNQLTQLPELFGNMTQIQVLNLNHNQLIHLPESLGNLKETVVYFNISSNRLKTLPNTLHKVVFEDIYLDNNELESLGTLGQGGYRIDQLHLKGNPLLTIPEALSKRPGLSLHQ</sequence>
<keyword evidence="5" id="KW-1185">Reference proteome</keyword>
<reference evidence="4 5" key="1">
    <citation type="submission" date="2019-04" db="EMBL/GenBank/DDBJ databases">
        <title>Flavobacterium sp. nov. isolated from construction timber.</title>
        <authorList>
            <person name="Lin S.-Y."/>
            <person name="Chang C.-T."/>
            <person name="Young C.-C."/>
        </authorList>
    </citation>
    <scope>NUCLEOTIDE SEQUENCE [LARGE SCALE GENOMIC DNA]</scope>
    <source>
        <strain evidence="4 5">CC-CTC003</strain>
    </source>
</reference>
<evidence type="ECO:0000256" key="2">
    <source>
        <dbReference type="ARBA" id="ARBA00022737"/>
    </source>
</evidence>
<dbReference type="Gene3D" id="3.80.10.10">
    <property type="entry name" value="Ribonuclease Inhibitor"/>
    <property type="match status" value="2"/>
</dbReference>
<dbReference type="RefSeq" id="WP_136402798.1">
    <property type="nucleotide sequence ID" value="NZ_SSNZ01000002.1"/>
</dbReference>
<keyword evidence="2" id="KW-0677">Repeat</keyword>
<dbReference type="InterPro" id="IPR050715">
    <property type="entry name" value="LRR-SigEffector_domain"/>
</dbReference>
<comment type="caution">
    <text evidence="4">The sequence shown here is derived from an EMBL/GenBank/DDBJ whole genome shotgun (WGS) entry which is preliminary data.</text>
</comment>
<dbReference type="PANTHER" id="PTHR45752:SF195">
    <property type="entry name" value="LEUCINE-RICH REPEAT (LRR) FAMILY PROTEIN-RELATED"/>
    <property type="match status" value="1"/>
</dbReference>
<dbReference type="PANTHER" id="PTHR45752">
    <property type="entry name" value="LEUCINE-RICH REPEAT-CONTAINING"/>
    <property type="match status" value="1"/>
</dbReference>